<keyword evidence="3" id="KW-1185">Reference proteome</keyword>
<gene>
    <name evidence="2" type="ORF">CHGG_09801</name>
</gene>
<dbReference type="SUPFAM" id="SSF51445">
    <property type="entry name" value="(Trans)glycosidases"/>
    <property type="match status" value="1"/>
</dbReference>
<dbReference type="eggNOG" id="ENOG502R0IR">
    <property type="taxonomic scope" value="Eukaryota"/>
</dbReference>
<dbReference type="VEuPathDB" id="FungiDB:CHGG_09801"/>
<dbReference type="GeneID" id="4396917"/>
<dbReference type="PANTHER" id="PTHR36183">
    <property type="entry name" value="BETA-GLUCURONIDASE"/>
    <property type="match status" value="1"/>
</dbReference>
<dbReference type="InterPro" id="IPR052974">
    <property type="entry name" value="GH79_Enzymes"/>
</dbReference>
<dbReference type="InterPro" id="IPR017853">
    <property type="entry name" value="GH"/>
</dbReference>
<feature type="region of interest" description="Disordered" evidence="1">
    <location>
        <begin position="1"/>
        <end position="38"/>
    </location>
</feature>
<proteinExistence type="predicted"/>
<name>Q2GQF3_CHAGB</name>
<protein>
    <recommendedName>
        <fullName evidence="4">Beta-glucuronidase C-terminal domain-containing protein</fullName>
    </recommendedName>
</protein>
<evidence type="ECO:0008006" key="4">
    <source>
        <dbReference type="Google" id="ProtNLM"/>
    </source>
</evidence>
<evidence type="ECO:0000313" key="3">
    <source>
        <dbReference type="Proteomes" id="UP000001056"/>
    </source>
</evidence>
<evidence type="ECO:0000313" key="2">
    <source>
        <dbReference type="EMBL" id="EAQ83397.1"/>
    </source>
</evidence>
<dbReference type="EMBL" id="CH408035">
    <property type="protein sequence ID" value="EAQ83397.1"/>
    <property type="molecule type" value="Genomic_DNA"/>
</dbReference>
<feature type="compositionally biased region" description="Basic residues" evidence="1">
    <location>
        <begin position="1"/>
        <end position="10"/>
    </location>
</feature>
<organism evidence="2 3">
    <name type="scientific">Chaetomium globosum (strain ATCC 6205 / CBS 148.51 / DSM 1962 / NBRC 6347 / NRRL 1970)</name>
    <name type="common">Soil fungus</name>
    <dbReference type="NCBI Taxonomy" id="306901"/>
    <lineage>
        <taxon>Eukaryota</taxon>
        <taxon>Fungi</taxon>
        <taxon>Dikarya</taxon>
        <taxon>Ascomycota</taxon>
        <taxon>Pezizomycotina</taxon>
        <taxon>Sordariomycetes</taxon>
        <taxon>Sordariomycetidae</taxon>
        <taxon>Sordariales</taxon>
        <taxon>Chaetomiaceae</taxon>
        <taxon>Chaetomium</taxon>
    </lineage>
</organism>
<reference evidence="3" key="1">
    <citation type="journal article" date="2015" name="Genome Announc.">
        <title>Draft genome sequence of the cellulolytic fungus Chaetomium globosum.</title>
        <authorList>
            <person name="Cuomo C.A."/>
            <person name="Untereiner W.A."/>
            <person name="Ma L.-J."/>
            <person name="Grabherr M."/>
            <person name="Birren B.W."/>
        </authorList>
    </citation>
    <scope>NUCLEOTIDE SEQUENCE [LARGE SCALE GENOMIC DNA]</scope>
    <source>
        <strain evidence="3">ATCC 6205 / CBS 148.51 / DSM 1962 / NBRC 6347 / NRRL 1970</strain>
    </source>
</reference>
<feature type="region of interest" description="Disordered" evidence="1">
    <location>
        <begin position="212"/>
        <end position="233"/>
    </location>
</feature>
<accession>Q2GQF3</accession>
<dbReference type="Gene3D" id="3.20.20.80">
    <property type="entry name" value="Glycosidases"/>
    <property type="match status" value="1"/>
</dbReference>
<dbReference type="AlphaFoldDB" id="Q2GQF3"/>
<sequence length="651" mass="69723">MTAIPRHWRPRGSGGRAKTRPPTSPRRSCSTQRPPFDPALAERRKAAGFVGDRLRCGAGSVSKLRVTKSHSCKSFVSLATPSRGEAGEDGLNGSKGHKGLAATPELLCRQLKMARNLVKIAQRAESLVVGTYQQMMRRSASVLTMLNKMPDPGESLTVADGAFCISREQLDFGDLGRQAVLDACQGPLKKSKDLWKRLNDAVAALRARKRVDKKGATGPRKGPIPANHGMKGQKKERLIENKMVSSPYRYASKLGALCAALITQGINAAVTFAIPSKVGDGGHSYAPLDPAPLGISFEFFAFPSYLTNVTATNQCLSNWKDLTGVWPPIRIGGTTQDRASFDASTSAYVVYSVANPADAPMTLTFGPKFMTLAGTYPGSVVVGLNRGKNNIDNTIAAAKVAVAEVKNLLAIELGNEPEYYSKDGQPIARGTWNPSVDASSQVDWNIRIGSAVGKNNIIQAGNWNQAPPQWGAAQLIAKENATSKQYVRHYAHHNYPGGDIQKLQSHSQTASNVRSMFAADVAAVKQQTGKEYVLGETNSVSGGGAANVSPTFGAALWTMDYALRAAATHISRTYFHHGTVGNCQYCFWGRYSMGAPYYGATAAVALTAGARTIPALDDGSAKEGVYVVFDGEGRAFRLLMDNYLFLPGAVS</sequence>
<dbReference type="PANTHER" id="PTHR36183:SF3">
    <property type="entry name" value="BETA-GLUCURONIDASE C-TERMINAL DOMAIN-CONTAINING PROTEIN"/>
    <property type="match status" value="1"/>
</dbReference>
<dbReference type="OrthoDB" id="2796951at2759"/>
<dbReference type="Proteomes" id="UP000001056">
    <property type="component" value="Unassembled WGS sequence"/>
</dbReference>
<dbReference type="HOGENOM" id="CLU_420908_0_0_1"/>
<dbReference type="RefSeq" id="XP_001227728.1">
    <property type="nucleotide sequence ID" value="XM_001227727.1"/>
</dbReference>
<evidence type="ECO:0000256" key="1">
    <source>
        <dbReference type="SAM" id="MobiDB-lite"/>
    </source>
</evidence>
<dbReference type="InParanoid" id="Q2GQF3"/>